<evidence type="ECO:0000313" key="6">
    <source>
        <dbReference type="Proteomes" id="UP000593567"/>
    </source>
</evidence>
<evidence type="ECO:0000256" key="1">
    <source>
        <dbReference type="ARBA" id="ARBA00008259"/>
    </source>
</evidence>
<evidence type="ECO:0000313" key="5">
    <source>
        <dbReference type="EMBL" id="KAF6040791.1"/>
    </source>
</evidence>
<accession>A0A7J7KRG7</accession>
<organism evidence="5 6">
    <name type="scientific">Bugula neritina</name>
    <name type="common">Brown bryozoan</name>
    <name type="synonym">Sertularia neritina</name>
    <dbReference type="NCBI Taxonomy" id="10212"/>
    <lineage>
        <taxon>Eukaryota</taxon>
        <taxon>Metazoa</taxon>
        <taxon>Spiralia</taxon>
        <taxon>Lophotrochozoa</taxon>
        <taxon>Bryozoa</taxon>
        <taxon>Gymnolaemata</taxon>
        <taxon>Cheilostomatida</taxon>
        <taxon>Flustrina</taxon>
        <taxon>Buguloidea</taxon>
        <taxon>Bugulidae</taxon>
        <taxon>Bugula</taxon>
    </lineage>
</organism>
<dbReference type="InterPro" id="IPR001680">
    <property type="entry name" value="WD40_rpt"/>
</dbReference>
<dbReference type="AlphaFoldDB" id="A0A7J7KRG7"/>
<evidence type="ECO:0000256" key="4">
    <source>
        <dbReference type="RuleBase" id="RU331113"/>
    </source>
</evidence>
<evidence type="ECO:0000256" key="3">
    <source>
        <dbReference type="ARBA" id="ARBA00022737"/>
    </source>
</evidence>
<dbReference type="Gene3D" id="2.130.10.10">
    <property type="entry name" value="YVTN repeat-like/Quinoprotein amine dehydrogenase"/>
    <property type="match status" value="1"/>
</dbReference>
<dbReference type="GO" id="GO:0019888">
    <property type="term" value="F:protein phosphatase regulator activity"/>
    <property type="evidence" value="ECO:0007669"/>
    <property type="project" value="InterPro"/>
</dbReference>
<protein>
    <recommendedName>
        <fullName evidence="4">Serine/threonine-protein phosphatase 2A 55 kDa regulatory subunit B</fullName>
    </recommendedName>
</protein>
<dbReference type="FunFam" id="2.130.10.10:FF:002951">
    <property type="entry name" value="Serine/threonine-protein phosphatase 2A 55 kDa regulatory subunit B"/>
    <property type="match status" value="1"/>
</dbReference>
<keyword evidence="3 4" id="KW-0677">Repeat</keyword>
<name>A0A7J7KRG7_BUGNE</name>
<dbReference type="PROSITE" id="PS01025">
    <property type="entry name" value="PR55_2"/>
    <property type="match status" value="1"/>
</dbReference>
<dbReference type="InterPro" id="IPR015943">
    <property type="entry name" value="WD40/YVTN_repeat-like_dom_sf"/>
</dbReference>
<dbReference type="InterPro" id="IPR018067">
    <property type="entry name" value="PP2A_PR55_CS"/>
</dbReference>
<keyword evidence="2 4" id="KW-0853">WD repeat</keyword>
<proteinExistence type="inferred from homology"/>
<gene>
    <name evidence="5" type="ORF">EB796_000907</name>
</gene>
<keyword evidence="6" id="KW-1185">Reference proteome</keyword>
<evidence type="ECO:0000256" key="2">
    <source>
        <dbReference type="ARBA" id="ARBA00022574"/>
    </source>
</evidence>
<dbReference type="PRINTS" id="PR00600">
    <property type="entry name" value="PP2APR55"/>
</dbReference>
<dbReference type="Proteomes" id="UP000593567">
    <property type="component" value="Unassembled WGS sequence"/>
</dbReference>
<dbReference type="Pfam" id="PF00400">
    <property type="entry name" value="WD40"/>
    <property type="match status" value="3"/>
</dbReference>
<dbReference type="GO" id="GO:0000159">
    <property type="term" value="C:protein phosphatase type 2A complex"/>
    <property type="evidence" value="ECO:0007669"/>
    <property type="project" value="UniProtKB-UniRule"/>
</dbReference>
<dbReference type="EMBL" id="VXIV02000102">
    <property type="protein sequence ID" value="KAF6040791.1"/>
    <property type="molecule type" value="Genomic_DNA"/>
</dbReference>
<sequence>MDLMVEASPRRIFANAHTYHINSISLNSDQQTFMSADDLRINLWHLEITDQSFNIVDIKPANMEELTEVITAAEFHPKNCSSFVYSSSKGSIRLCDMRQRALCDQHAKMFEEPEDPSSRNFFSEIISSVSDVKFSNDGRYLVTRDYLNVKVWDLQMESKPVETYQVHEYLRSKLCSLYENDCIFDKFECAWSGNDRYVMTGSYNNFLRIFDRENNKDVTLEASRENIKPRTVLKSKKVCIGGRKKKDEISVDSLDFQRKILHTAWHPHQNVLAIAATNNLYLFQSKDT</sequence>
<reference evidence="5" key="1">
    <citation type="submission" date="2020-06" db="EMBL/GenBank/DDBJ databases">
        <title>Draft genome of Bugula neritina, a colonial animal packing powerful symbionts and potential medicines.</title>
        <authorList>
            <person name="Rayko M."/>
        </authorList>
    </citation>
    <scope>NUCLEOTIDE SEQUENCE [LARGE SCALE GENOMIC DNA]</scope>
    <source>
        <strain evidence="5">Kwan_BN1</strain>
    </source>
</reference>
<comment type="similarity">
    <text evidence="1 4">Belongs to the phosphatase 2A regulatory subunit B family.</text>
</comment>
<dbReference type="PANTHER" id="PTHR11871">
    <property type="entry name" value="PROTEIN PHOSPHATASE PP2A REGULATORY SUBUNIT B"/>
    <property type="match status" value="1"/>
</dbReference>
<dbReference type="SMART" id="SM00320">
    <property type="entry name" value="WD40"/>
    <property type="match status" value="5"/>
</dbReference>
<comment type="caution">
    <text evidence="5">The sequence shown here is derived from an EMBL/GenBank/DDBJ whole genome shotgun (WGS) entry which is preliminary data.</text>
</comment>
<dbReference type="SUPFAM" id="SSF50978">
    <property type="entry name" value="WD40 repeat-like"/>
    <property type="match status" value="1"/>
</dbReference>
<dbReference type="InterPro" id="IPR036322">
    <property type="entry name" value="WD40_repeat_dom_sf"/>
</dbReference>
<dbReference type="InterPro" id="IPR000009">
    <property type="entry name" value="PP2A_PR55"/>
</dbReference>
<dbReference type="OrthoDB" id="6274823at2759"/>